<keyword evidence="1" id="KW-0472">Membrane</keyword>
<dbReference type="OrthoDB" id="5396526at2"/>
<reference evidence="2 3" key="2">
    <citation type="journal article" date="2015" name="Genome Announc.">
        <title>Complete Genome Sequence of Coriobacteriaceae Strain 68-1-3, a Novel Mucus-Degrading Isolate from the Swine Intestinal Tract.</title>
        <authorList>
            <person name="Looft T."/>
            <person name="Bayles D.O."/>
            <person name="Alt D.P."/>
            <person name="Stanton T.B."/>
        </authorList>
    </citation>
    <scope>NUCLEOTIDE SEQUENCE [LARGE SCALE GENOMIC DNA]</scope>
    <source>
        <strain evidence="2 3">68-1-3</strain>
    </source>
</reference>
<name>A0A0A8BA81_9ACTN</name>
<gene>
    <name evidence="2" type="ORF">JI75_04470</name>
</gene>
<organism evidence="2 3">
    <name type="scientific">Berryella intestinalis</name>
    <dbReference type="NCBI Taxonomy" id="1531429"/>
    <lineage>
        <taxon>Bacteria</taxon>
        <taxon>Bacillati</taxon>
        <taxon>Actinomycetota</taxon>
        <taxon>Coriobacteriia</taxon>
        <taxon>Eggerthellales</taxon>
        <taxon>Eggerthellaceae</taxon>
        <taxon>Berryella</taxon>
    </lineage>
</organism>
<evidence type="ECO:0000313" key="3">
    <source>
        <dbReference type="Proteomes" id="UP000031121"/>
    </source>
</evidence>
<keyword evidence="1" id="KW-0812">Transmembrane</keyword>
<feature type="transmembrane region" description="Helical" evidence="1">
    <location>
        <begin position="37"/>
        <end position="54"/>
    </location>
</feature>
<evidence type="ECO:0008006" key="4">
    <source>
        <dbReference type="Google" id="ProtNLM"/>
    </source>
</evidence>
<accession>A0A0A8BA81</accession>
<protein>
    <recommendedName>
        <fullName evidence="4">TIGR03987 family protein</fullName>
    </recommendedName>
</protein>
<dbReference type="InterPro" id="IPR023813">
    <property type="entry name" value="HsmA-like"/>
</dbReference>
<dbReference type="Proteomes" id="UP000031121">
    <property type="component" value="Chromosome"/>
</dbReference>
<keyword evidence="3" id="KW-1185">Reference proteome</keyword>
<reference evidence="3" key="1">
    <citation type="submission" date="2014-08" db="EMBL/GenBank/DDBJ databases">
        <title>Coriobacteriaceae sp. complete genome.</title>
        <authorList>
            <person name="Looft T."/>
            <person name="Bayles D.O."/>
            <person name="Stanton T.B."/>
        </authorList>
    </citation>
    <scope>NUCLEOTIDE SEQUENCE [LARGE SCALE GENOMIC DNA]</scope>
    <source>
        <strain evidence="3">68-1-3</strain>
    </source>
</reference>
<dbReference type="EMBL" id="CP009302">
    <property type="protein sequence ID" value="AJC12032.1"/>
    <property type="molecule type" value="Genomic_DNA"/>
</dbReference>
<dbReference type="RefSeq" id="WP_039689042.1">
    <property type="nucleotide sequence ID" value="NZ_CP009302.1"/>
</dbReference>
<evidence type="ECO:0000256" key="1">
    <source>
        <dbReference type="SAM" id="Phobius"/>
    </source>
</evidence>
<evidence type="ECO:0000313" key="2">
    <source>
        <dbReference type="EMBL" id="AJC12032.1"/>
    </source>
</evidence>
<feature type="transmembrane region" description="Helical" evidence="1">
    <location>
        <begin position="103"/>
        <end position="126"/>
    </location>
</feature>
<proteinExistence type="predicted"/>
<sequence length="160" mass="17156">MNNMLAIASGAITLALVFYTIGVFTERRAGSLRKNHLAFFYLGLVFDTTGTAFMSQMAHGGFASPIHAATGALAIVLMLVHAVWATVVYLRKNPEAIARFHRLSMSVWLVWLVPYICGMLMGIPAISLGSNAAALVAVGLSLAIGIIMCARQTPNPHRQA</sequence>
<keyword evidence="1" id="KW-1133">Transmembrane helix</keyword>
<dbReference type="NCBIfam" id="TIGR03987">
    <property type="entry name" value="HsmA family protein"/>
    <property type="match status" value="1"/>
</dbReference>
<feature type="transmembrane region" description="Helical" evidence="1">
    <location>
        <begin position="6"/>
        <end position="25"/>
    </location>
</feature>
<dbReference type="STRING" id="1531429.JI75_04470"/>
<dbReference type="KEGG" id="cbac:JI75_04470"/>
<dbReference type="AlphaFoldDB" id="A0A0A8BA81"/>
<feature type="transmembrane region" description="Helical" evidence="1">
    <location>
        <begin position="132"/>
        <end position="150"/>
    </location>
</feature>
<dbReference type="HOGENOM" id="CLU_137819_0_0_11"/>
<feature type="transmembrane region" description="Helical" evidence="1">
    <location>
        <begin position="66"/>
        <end position="91"/>
    </location>
</feature>